<organism evidence="1">
    <name type="scientific">termite gut metagenome</name>
    <dbReference type="NCBI Taxonomy" id="433724"/>
    <lineage>
        <taxon>unclassified sequences</taxon>
        <taxon>metagenomes</taxon>
        <taxon>organismal metagenomes</taxon>
    </lineage>
</organism>
<accession>A0A5J4SM48</accession>
<protein>
    <submittedName>
        <fullName evidence="1">Uncharacterized protein</fullName>
    </submittedName>
</protein>
<proteinExistence type="predicted"/>
<gene>
    <name evidence="1" type="ORF">EZS27_005211</name>
</gene>
<dbReference type="PROSITE" id="PS51257">
    <property type="entry name" value="PROKAR_LIPOPROTEIN"/>
    <property type="match status" value="1"/>
</dbReference>
<sequence length="288" mass="32530">MIKKNSISNLLILNLFLLLVSCNSDSEKENFLTASISFLFTTDVRSGEENPLLEKVNARLHLLGKEDKLVIEKKILINNDGEGNIEHLDEGKWHINYWNIPSEAELYFDKNDNSINVIRTGDYLHEPAPFYAGVSDFNYVLNKPVRLKLKPQTGVLTIVLILDDVANLSETINGVLSGIVSKRVFEAQEMNISEQGIGHVSYLFTPSSYSPSTYIASQRLLGISNTQKCELALSNDNISPVKIDLTTKLETFNNLTTNNILCVVHINKRIEVTIEVVDWEERNYELDI</sequence>
<name>A0A5J4SM48_9ZZZZ</name>
<evidence type="ECO:0000313" key="1">
    <source>
        <dbReference type="EMBL" id="KAA6347294.1"/>
    </source>
</evidence>
<dbReference type="AlphaFoldDB" id="A0A5J4SM48"/>
<reference evidence="1" key="1">
    <citation type="submission" date="2019-03" db="EMBL/GenBank/DDBJ databases">
        <title>Single cell metagenomics reveals metabolic interactions within the superorganism composed of flagellate Streblomastix strix and complex community of Bacteroidetes bacteria on its surface.</title>
        <authorList>
            <person name="Treitli S.C."/>
            <person name="Kolisko M."/>
            <person name="Husnik F."/>
            <person name="Keeling P."/>
            <person name="Hampl V."/>
        </authorList>
    </citation>
    <scope>NUCLEOTIDE SEQUENCE</scope>
    <source>
        <strain evidence="1">STM</strain>
    </source>
</reference>
<dbReference type="EMBL" id="SNRY01000100">
    <property type="protein sequence ID" value="KAA6347294.1"/>
    <property type="molecule type" value="Genomic_DNA"/>
</dbReference>
<comment type="caution">
    <text evidence="1">The sequence shown here is derived from an EMBL/GenBank/DDBJ whole genome shotgun (WGS) entry which is preliminary data.</text>
</comment>